<dbReference type="Proteomes" id="UP000318626">
    <property type="component" value="Chromosome"/>
</dbReference>
<dbReference type="KEGG" id="bvo:Pan97_11900"/>
<accession>A0A518C4N7</accession>
<dbReference type="InterPro" id="IPR011990">
    <property type="entry name" value="TPR-like_helical_dom_sf"/>
</dbReference>
<keyword evidence="3" id="KW-1185">Reference proteome</keyword>
<dbReference type="AlphaFoldDB" id="A0A518C4N7"/>
<proteinExistence type="predicted"/>
<dbReference type="Gene3D" id="1.25.40.10">
    <property type="entry name" value="Tetratricopeptide repeat domain"/>
    <property type="match status" value="1"/>
</dbReference>
<dbReference type="EMBL" id="CP036289">
    <property type="protein sequence ID" value="QDU74185.1"/>
    <property type="molecule type" value="Genomic_DNA"/>
</dbReference>
<dbReference type="InterPro" id="IPR019734">
    <property type="entry name" value="TPR_rpt"/>
</dbReference>
<evidence type="ECO:0000313" key="3">
    <source>
        <dbReference type="Proteomes" id="UP000318626"/>
    </source>
</evidence>
<dbReference type="InterPro" id="IPR002372">
    <property type="entry name" value="PQQ_rpt_dom"/>
</dbReference>
<evidence type="ECO:0000259" key="1">
    <source>
        <dbReference type="Pfam" id="PF13360"/>
    </source>
</evidence>
<dbReference type="Pfam" id="PF13360">
    <property type="entry name" value="PQQ_2"/>
    <property type="match status" value="1"/>
</dbReference>
<dbReference type="Gene3D" id="2.130.10.10">
    <property type="entry name" value="YVTN repeat-like/Quinoprotein amine dehydrogenase"/>
    <property type="match status" value="1"/>
</dbReference>
<dbReference type="SUPFAM" id="SSF48452">
    <property type="entry name" value="TPR-like"/>
    <property type="match status" value="1"/>
</dbReference>
<dbReference type="SUPFAM" id="SSF50998">
    <property type="entry name" value="Quinoprotein alcohol dehydrogenase-like"/>
    <property type="match status" value="1"/>
</dbReference>
<dbReference type="RefSeq" id="WP_165698629.1">
    <property type="nucleotide sequence ID" value="NZ_CP036289.1"/>
</dbReference>
<evidence type="ECO:0000313" key="2">
    <source>
        <dbReference type="EMBL" id="QDU74185.1"/>
    </source>
</evidence>
<feature type="domain" description="Pyrrolo-quinoline quinone repeat" evidence="1">
    <location>
        <begin position="558"/>
        <end position="724"/>
    </location>
</feature>
<dbReference type="Pfam" id="PF13174">
    <property type="entry name" value="TPR_6"/>
    <property type="match status" value="1"/>
</dbReference>
<sequence>MRSRPTLTSRSAGLVWVLPLLLLGATQVLGQAQDVFARAEFSLTVELPETKNDTKNLLAQVDQQLQQQKWQDAIDTLERLISGHGNELIVQGSDQVDLGSQYVYYVELKTYLRRRISEYARQMPEFLEVYRTRIDSLARQELDAAIASRDPAQLSEAINTYFLSRHADEALLHLGDLLLEQGRFNEARTAWERISPRYRTPEDPQGVLLAMAGQPIWVAVDGVDWGKHRDTIRSLLDDNQASSSLATTADSDVDPAAVWARLCLASWLEGSSDRAAVELELLRQLHPGAQGYLGGRNVNYAEFLTKLVASSPGEHDSRHAGTWPTFAGSYARTAQADLPERAKTYKPNWSVSLETQSLSRAGGRNGFGEERELQRIPLVAESSDALLSTFPVVLDGNVIVADQERVRAFQIDSGLPAFPTEGSEFFDRDELDYGAFHTSGRRLDFDFNMRGRRRGSPLSAMSLKLIHALGPDRFTLASDDTKLVARIGTTAIGVPYVQSQFQDPADMVVFDMRKEGKLEARIPPVTELSGPWSFEGTAIIQGNRLYCGMIKSGVRDESAIACFDWTTSQMLWRRTICLTQPYGSGLVADGEYGFRSHNLLTLKDGILYYNTNHGVIAALEADRGDMLWLTRYPRRGLIPDKLEKAHALVQRNVNPCIVTRGLVITMPLDCERLLALDAATGQLVWQTVPGGLEPLHLLGTTKDDVLVSGEQLFWVHLHSGKIRAEFPSVHQMFRDRGYGRGALVGDQVYWPTRDKIFRLAAKLDSNGSVKEAALPVDLVQYGEEGGNIVVAGGQMIVASPSRLTVYSPSPLLEPEDNSSANDTNQ</sequence>
<dbReference type="InterPro" id="IPR011047">
    <property type="entry name" value="Quinoprotein_ADH-like_sf"/>
</dbReference>
<organism evidence="2 3">
    <name type="scientific">Bremerella volcania</name>
    <dbReference type="NCBI Taxonomy" id="2527984"/>
    <lineage>
        <taxon>Bacteria</taxon>
        <taxon>Pseudomonadati</taxon>
        <taxon>Planctomycetota</taxon>
        <taxon>Planctomycetia</taxon>
        <taxon>Pirellulales</taxon>
        <taxon>Pirellulaceae</taxon>
        <taxon>Bremerella</taxon>
    </lineage>
</organism>
<gene>
    <name evidence="2" type="ORF">Pan97_11900</name>
</gene>
<name>A0A518C4N7_9BACT</name>
<protein>
    <recommendedName>
        <fullName evidence="1">Pyrrolo-quinoline quinone repeat domain-containing protein</fullName>
    </recommendedName>
</protein>
<reference evidence="3" key="1">
    <citation type="submission" date="2019-02" db="EMBL/GenBank/DDBJ databases">
        <title>Deep-cultivation of Planctomycetes and their phenomic and genomic characterization uncovers novel biology.</title>
        <authorList>
            <person name="Wiegand S."/>
            <person name="Jogler M."/>
            <person name="Boedeker C."/>
            <person name="Pinto D."/>
            <person name="Vollmers J."/>
            <person name="Rivas-Marin E."/>
            <person name="Kohn T."/>
            <person name="Peeters S.H."/>
            <person name="Heuer A."/>
            <person name="Rast P."/>
            <person name="Oberbeckmann S."/>
            <person name="Bunk B."/>
            <person name="Jeske O."/>
            <person name="Meyerdierks A."/>
            <person name="Storesund J.E."/>
            <person name="Kallscheuer N."/>
            <person name="Luecker S."/>
            <person name="Lage O.M."/>
            <person name="Pohl T."/>
            <person name="Merkel B.J."/>
            <person name="Hornburger P."/>
            <person name="Mueller R.-W."/>
            <person name="Bruemmer F."/>
            <person name="Labrenz M."/>
            <person name="Spormann A.M."/>
            <person name="Op den Camp H."/>
            <person name="Overmann J."/>
            <person name="Amann R."/>
            <person name="Jetten M.S.M."/>
            <person name="Mascher T."/>
            <person name="Medema M.H."/>
            <person name="Devos D.P."/>
            <person name="Kaster A.-K."/>
            <person name="Ovreas L."/>
            <person name="Rohde M."/>
            <person name="Galperin M.Y."/>
            <person name="Jogler C."/>
        </authorList>
    </citation>
    <scope>NUCLEOTIDE SEQUENCE [LARGE SCALE GENOMIC DNA]</scope>
    <source>
        <strain evidence="3">Pan97</strain>
    </source>
</reference>
<dbReference type="InterPro" id="IPR015943">
    <property type="entry name" value="WD40/YVTN_repeat-like_dom_sf"/>
</dbReference>